<organism evidence="22 23">
    <name type="scientific">Paenibacillus mucilaginosus 3016</name>
    <dbReference type="NCBI Taxonomy" id="1116391"/>
    <lineage>
        <taxon>Bacteria</taxon>
        <taxon>Bacillati</taxon>
        <taxon>Bacillota</taxon>
        <taxon>Bacilli</taxon>
        <taxon>Bacillales</taxon>
        <taxon>Paenibacillaceae</taxon>
        <taxon>Paenibacillus</taxon>
    </lineage>
</organism>
<evidence type="ECO:0000256" key="1">
    <source>
        <dbReference type="ARBA" id="ARBA00000013"/>
    </source>
</evidence>
<feature type="binding site" evidence="18">
    <location>
        <position position="127"/>
    </location>
    <ligand>
        <name>K(+)</name>
        <dbReference type="ChEBI" id="CHEBI:29103"/>
    </ligand>
</feature>
<dbReference type="InterPro" id="IPR029056">
    <property type="entry name" value="Ribokinase-like"/>
</dbReference>
<evidence type="ECO:0000256" key="14">
    <source>
        <dbReference type="ARBA" id="ARBA00025153"/>
    </source>
</evidence>
<name>H6NNR2_9BACL</name>
<dbReference type="Pfam" id="PF03853">
    <property type="entry name" value="YjeF_N"/>
    <property type="match status" value="1"/>
</dbReference>
<evidence type="ECO:0000256" key="3">
    <source>
        <dbReference type="ARBA" id="ARBA00006001"/>
    </source>
</evidence>
<reference evidence="22 23" key="1">
    <citation type="journal article" date="2012" name="J. Bacteriol.">
        <title>Complete Genome Sequence of Paenibacillus mucilaginosus 3016, a Bacterium Functional as Microbial Fertilizer.</title>
        <authorList>
            <person name="Ma M."/>
            <person name="Wang Z."/>
            <person name="Li L."/>
            <person name="Jiang X."/>
            <person name="Guan D."/>
            <person name="Cao F."/>
            <person name="Chen H."/>
            <person name="Wang X."/>
            <person name="Shen D."/>
            <person name="Du B."/>
            <person name="Li J."/>
        </authorList>
    </citation>
    <scope>NUCLEOTIDE SEQUENCE [LARGE SCALE GENOMIC DNA]</scope>
    <source>
        <strain evidence="22 23">3016</strain>
    </source>
</reference>
<dbReference type="GO" id="GO:0046496">
    <property type="term" value="P:nicotinamide nucleotide metabolic process"/>
    <property type="evidence" value="ECO:0007669"/>
    <property type="project" value="UniProtKB-UniRule"/>
</dbReference>
<dbReference type="EMBL" id="CP003235">
    <property type="protein sequence ID" value="AFC30438.1"/>
    <property type="molecule type" value="Genomic_DNA"/>
</dbReference>
<evidence type="ECO:0000256" key="16">
    <source>
        <dbReference type="ARBA" id="ARBA00049209"/>
    </source>
</evidence>
<dbReference type="PROSITE" id="PS51385">
    <property type="entry name" value="YJEF_N"/>
    <property type="match status" value="1"/>
</dbReference>
<evidence type="ECO:0000259" key="21">
    <source>
        <dbReference type="PROSITE" id="PS51385"/>
    </source>
</evidence>
<evidence type="ECO:0000256" key="19">
    <source>
        <dbReference type="PIRNR" id="PIRNR017184"/>
    </source>
</evidence>
<feature type="binding site" evidence="17">
    <location>
        <position position="458"/>
    </location>
    <ligand>
        <name>(6S)-NADPHX</name>
        <dbReference type="ChEBI" id="CHEBI:64076"/>
    </ligand>
</feature>
<gene>
    <name evidence="17" type="primary">nnrD</name>
    <name evidence="18" type="synonym">nnrE</name>
    <name evidence="22" type="ORF">PM3016_3617</name>
</gene>
<dbReference type="NCBIfam" id="TIGR00197">
    <property type="entry name" value="yjeF_nterm"/>
    <property type="match status" value="1"/>
</dbReference>
<dbReference type="InterPro" id="IPR030677">
    <property type="entry name" value="Nnr"/>
</dbReference>
<dbReference type="STRING" id="1116391.PM3016_3617"/>
<dbReference type="NCBIfam" id="TIGR00196">
    <property type="entry name" value="yjeF_cterm"/>
    <property type="match status" value="1"/>
</dbReference>
<dbReference type="SUPFAM" id="SSF53613">
    <property type="entry name" value="Ribokinase-like"/>
    <property type="match status" value="1"/>
</dbReference>
<feature type="binding site" evidence="17">
    <location>
        <position position="267"/>
    </location>
    <ligand>
        <name>(6S)-NADPHX</name>
        <dbReference type="ChEBI" id="CHEBI:64076"/>
    </ligand>
</feature>
<comment type="function">
    <text evidence="14 19">Bifunctional enzyme that catalyzes the epimerization of the S- and R-forms of NAD(P)HX and the dehydration of the S-form of NAD(P)HX at the expense of ADP, which is converted to AMP. This allows the repair of both epimers of NAD(P)HX, a damaged form of NAD(P)H that is a result of enzymatic or heat-dependent hydration.</text>
</comment>
<keyword evidence="12 17" id="KW-0456">Lyase</keyword>
<dbReference type="Pfam" id="PF01256">
    <property type="entry name" value="Carb_kinase"/>
    <property type="match status" value="1"/>
</dbReference>
<dbReference type="GO" id="GO:0046872">
    <property type="term" value="F:metal ion binding"/>
    <property type="evidence" value="ECO:0007669"/>
    <property type="project" value="UniProtKB-UniRule"/>
</dbReference>
<feature type="binding site" evidence="17">
    <location>
        <position position="457"/>
    </location>
    <ligand>
        <name>AMP</name>
        <dbReference type="ChEBI" id="CHEBI:456215"/>
    </ligand>
</feature>
<feature type="binding site" evidence="18">
    <location>
        <position position="142"/>
    </location>
    <ligand>
        <name>(6S)-NADPHX</name>
        <dbReference type="ChEBI" id="CHEBI:64076"/>
    </ligand>
</feature>
<comment type="cofactor">
    <cofactor evidence="18 19">
        <name>K(+)</name>
        <dbReference type="ChEBI" id="CHEBI:29103"/>
    </cofactor>
    <text evidence="18 19">Binds 1 potassium ion per subunit.</text>
</comment>
<dbReference type="GO" id="GO:0110051">
    <property type="term" value="P:metabolite repair"/>
    <property type="evidence" value="ECO:0007669"/>
    <property type="project" value="TreeGrafter"/>
</dbReference>
<dbReference type="InterPro" id="IPR036652">
    <property type="entry name" value="YjeF_N_dom_sf"/>
</dbReference>
<comment type="catalytic activity">
    <reaction evidence="1 18 19">
        <text>(6R)-NADHX = (6S)-NADHX</text>
        <dbReference type="Rhea" id="RHEA:32215"/>
        <dbReference type="ChEBI" id="CHEBI:64074"/>
        <dbReference type="ChEBI" id="CHEBI:64075"/>
        <dbReference type="EC" id="5.1.99.6"/>
    </reaction>
</comment>
<comment type="subunit">
    <text evidence="17">Homotetramer.</text>
</comment>
<evidence type="ECO:0000256" key="17">
    <source>
        <dbReference type="HAMAP-Rule" id="MF_01965"/>
    </source>
</evidence>
<keyword evidence="22" id="KW-0808">Transferase</keyword>
<dbReference type="GO" id="GO:0016301">
    <property type="term" value="F:kinase activity"/>
    <property type="evidence" value="ECO:0007669"/>
    <property type="project" value="UniProtKB-KW"/>
</dbReference>
<dbReference type="KEGG" id="pmq:PM3016_3617"/>
<keyword evidence="11 18" id="KW-0413">Isomerase</keyword>
<dbReference type="InterPro" id="IPR017953">
    <property type="entry name" value="Carbohydrate_kinase_pred_CS"/>
</dbReference>
<keyword evidence="7 17" id="KW-0067">ATP-binding</keyword>
<evidence type="ECO:0000259" key="20">
    <source>
        <dbReference type="PROSITE" id="PS51383"/>
    </source>
</evidence>
<dbReference type="PROSITE" id="PS01050">
    <property type="entry name" value="YJEF_C_2"/>
    <property type="match status" value="1"/>
</dbReference>
<dbReference type="HAMAP" id="MF_01966">
    <property type="entry name" value="NADHX_epimerase"/>
    <property type="match status" value="1"/>
</dbReference>
<feature type="binding site" evidence="18">
    <location>
        <begin position="60"/>
        <end position="64"/>
    </location>
    <ligand>
        <name>(6S)-NADPHX</name>
        <dbReference type="ChEBI" id="CHEBI:64076"/>
    </ligand>
</feature>
<sequence>MYIVTAEQMRRIDRETIENIGIPALVLMENAGRAVAEEIVRRRGRTEHPLRVLVLVGKGNNGADGIVAARHLQQEGHRPYLLFADDPSQYRGEAEVQYRIAVKLGLEGRRFADGDTLDAAGFDLVIDALLGTGSTGAPRGSYARLISQANDSGLPIAAVDLPSGLDADTGQVHDPCVRAELTVALAYSKIGLEQYPGAGYAGEVVVRGIGIPPEGAERAGVRTFRVQEPLLSERLGYAQYRRRQPDSHKGTYGHVLVAAGSRPMSGAGLLSATAALRAGSGLVTWALPDRLVDAMTGRLPEAMLRGLADGGTGEWSGVDPHALVKLAAGKDALVFGPGAGRWEGDGHFLRTVWEETGCPLVLDADALNMMGEADGPASWPKRSGSVVVTPHPGEMARLLGVSTAEVQRDRVRAAADYAVRCGVVVVLKGTRTVTAAPSGEVYLNPTGNPGMATGGTGDVLAGIIGSLLGQGYTAVQAAALGAYLHGAAGDRAAAARAHEASLTAGDIPEHL</sequence>
<dbReference type="EC" id="4.2.1.136" evidence="19"/>
<evidence type="ECO:0000256" key="13">
    <source>
        <dbReference type="ARBA" id="ARBA00023268"/>
    </source>
</evidence>
<dbReference type="HOGENOM" id="CLU_024853_4_1_9"/>
<feature type="binding site" evidence="18">
    <location>
        <position position="163"/>
    </location>
    <ligand>
        <name>K(+)</name>
        <dbReference type="ChEBI" id="CHEBI:29103"/>
    </ligand>
</feature>
<dbReference type="SUPFAM" id="SSF64153">
    <property type="entry name" value="YjeF N-terminal domain-like"/>
    <property type="match status" value="1"/>
</dbReference>
<dbReference type="PIRSF" id="PIRSF017184">
    <property type="entry name" value="Nnr"/>
    <property type="match status" value="1"/>
</dbReference>
<keyword evidence="6 17" id="KW-0547">Nucleotide-binding</keyword>
<protein>
    <recommendedName>
        <fullName evidence="19">Bifunctional NAD(P)H-hydrate repair enzyme</fullName>
    </recommendedName>
    <alternativeName>
        <fullName evidence="19">Nicotinamide nucleotide repair protein</fullName>
    </alternativeName>
    <domain>
        <recommendedName>
            <fullName evidence="19">ADP-dependent (S)-NAD(P)H-hydrate dehydratase</fullName>
            <ecNumber evidence="19">4.2.1.136</ecNumber>
        </recommendedName>
        <alternativeName>
            <fullName evidence="19">ADP-dependent NAD(P)HX dehydratase</fullName>
        </alternativeName>
    </domain>
    <domain>
        <recommendedName>
            <fullName evidence="19">NAD(P)H-hydrate epimerase</fullName>
            <ecNumber evidence="19">5.1.99.6</ecNumber>
        </recommendedName>
    </domain>
</protein>
<feature type="binding site" evidence="18">
    <location>
        <begin position="131"/>
        <end position="137"/>
    </location>
    <ligand>
        <name>(6S)-NADPHX</name>
        <dbReference type="ChEBI" id="CHEBI:64076"/>
    </ligand>
</feature>
<feature type="binding site" evidence="18">
    <location>
        <position position="160"/>
    </location>
    <ligand>
        <name>(6S)-NADPHX</name>
        <dbReference type="ChEBI" id="CHEBI:64076"/>
    </ligand>
</feature>
<dbReference type="RefSeq" id="WP_014370395.1">
    <property type="nucleotide sequence ID" value="NC_016935.1"/>
</dbReference>
<dbReference type="PANTHER" id="PTHR12592:SF0">
    <property type="entry name" value="ATP-DEPENDENT (S)-NAD(P)H-HYDRATE DEHYDRATASE"/>
    <property type="match status" value="1"/>
</dbReference>
<evidence type="ECO:0000256" key="2">
    <source>
        <dbReference type="ARBA" id="ARBA00000909"/>
    </source>
</evidence>
<dbReference type="GO" id="GO:0052856">
    <property type="term" value="F:NAD(P)HX epimerase activity"/>
    <property type="evidence" value="ECO:0007669"/>
    <property type="project" value="UniProtKB-UniRule"/>
</dbReference>
<dbReference type="PROSITE" id="PS51383">
    <property type="entry name" value="YJEF_C_3"/>
    <property type="match status" value="1"/>
</dbReference>
<accession>H6NNR2</accession>
<evidence type="ECO:0000256" key="12">
    <source>
        <dbReference type="ARBA" id="ARBA00023239"/>
    </source>
</evidence>
<comment type="cofactor">
    <cofactor evidence="17">
        <name>Mg(2+)</name>
        <dbReference type="ChEBI" id="CHEBI:18420"/>
    </cofactor>
</comment>
<feature type="binding site" evidence="18">
    <location>
        <position position="61"/>
    </location>
    <ligand>
        <name>K(+)</name>
        <dbReference type="ChEBI" id="CHEBI:29103"/>
    </ligand>
</feature>
<evidence type="ECO:0000256" key="6">
    <source>
        <dbReference type="ARBA" id="ARBA00022741"/>
    </source>
</evidence>
<feature type="binding site" evidence="17">
    <location>
        <position position="391"/>
    </location>
    <ligand>
        <name>(6S)-NADPHX</name>
        <dbReference type="ChEBI" id="CHEBI:64076"/>
    </ligand>
</feature>
<evidence type="ECO:0000256" key="8">
    <source>
        <dbReference type="ARBA" id="ARBA00022857"/>
    </source>
</evidence>
<comment type="similarity">
    <text evidence="17">Belongs to the NnrD/CARKD family.</text>
</comment>
<evidence type="ECO:0000313" key="23">
    <source>
        <dbReference type="Proteomes" id="UP000007523"/>
    </source>
</evidence>
<evidence type="ECO:0000256" key="5">
    <source>
        <dbReference type="ARBA" id="ARBA00022723"/>
    </source>
</evidence>
<evidence type="ECO:0000256" key="15">
    <source>
        <dbReference type="ARBA" id="ARBA00048238"/>
    </source>
</evidence>
<dbReference type="HAMAP" id="MF_01965">
    <property type="entry name" value="NADHX_dehydratase"/>
    <property type="match status" value="1"/>
</dbReference>
<keyword evidence="13" id="KW-0511">Multifunctional enzyme</keyword>
<feature type="binding site" evidence="17">
    <location>
        <position position="338"/>
    </location>
    <ligand>
        <name>(6S)-NADPHX</name>
        <dbReference type="ChEBI" id="CHEBI:64076"/>
    </ligand>
</feature>
<comment type="similarity">
    <text evidence="18">Belongs to the NnrE/AIBP family.</text>
</comment>
<dbReference type="GO" id="GO:0005524">
    <property type="term" value="F:ATP binding"/>
    <property type="evidence" value="ECO:0007669"/>
    <property type="project" value="UniProtKB-UniRule"/>
</dbReference>
<dbReference type="GO" id="GO:0052855">
    <property type="term" value="F:ADP-dependent NAD(P)H-hydrate dehydratase activity"/>
    <property type="evidence" value="ECO:0007669"/>
    <property type="project" value="UniProtKB-UniRule"/>
</dbReference>
<feature type="binding site" evidence="17">
    <location>
        <begin position="428"/>
        <end position="432"/>
    </location>
    <ligand>
        <name>AMP</name>
        <dbReference type="ChEBI" id="CHEBI:456215"/>
    </ligand>
</feature>
<dbReference type="Proteomes" id="UP000007523">
    <property type="component" value="Chromosome"/>
</dbReference>
<evidence type="ECO:0000313" key="22">
    <source>
        <dbReference type="EMBL" id="AFC30438.1"/>
    </source>
</evidence>
<evidence type="ECO:0000256" key="7">
    <source>
        <dbReference type="ARBA" id="ARBA00022840"/>
    </source>
</evidence>
<keyword evidence="22" id="KW-0418">Kinase</keyword>
<comment type="catalytic activity">
    <reaction evidence="2 18 19">
        <text>(6R)-NADPHX = (6S)-NADPHX</text>
        <dbReference type="Rhea" id="RHEA:32227"/>
        <dbReference type="ChEBI" id="CHEBI:64076"/>
        <dbReference type="ChEBI" id="CHEBI:64077"/>
        <dbReference type="EC" id="5.1.99.6"/>
    </reaction>
</comment>
<dbReference type="CDD" id="cd01171">
    <property type="entry name" value="YXKO-related"/>
    <property type="match status" value="1"/>
</dbReference>
<dbReference type="InterPro" id="IPR000631">
    <property type="entry name" value="CARKD"/>
</dbReference>
<evidence type="ECO:0000256" key="10">
    <source>
        <dbReference type="ARBA" id="ARBA00023027"/>
    </source>
</evidence>
<proteinExistence type="inferred from homology"/>
<evidence type="ECO:0000256" key="4">
    <source>
        <dbReference type="ARBA" id="ARBA00009524"/>
    </source>
</evidence>
<dbReference type="EC" id="5.1.99.6" evidence="19"/>
<feature type="domain" description="YjeF N-terminal" evidence="21">
    <location>
        <begin position="9"/>
        <end position="217"/>
    </location>
</feature>
<keyword evidence="10 17" id="KW-0520">NAD</keyword>
<dbReference type="PANTHER" id="PTHR12592">
    <property type="entry name" value="ATP-DEPENDENT (S)-NAD(P)H-HYDRATE DEHYDRATASE FAMILY MEMBER"/>
    <property type="match status" value="1"/>
</dbReference>
<keyword evidence="9 18" id="KW-0630">Potassium</keyword>
<dbReference type="Gene3D" id="3.40.50.10260">
    <property type="entry name" value="YjeF N-terminal domain"/>
    <property type="match status" value="1"/>
</dbReference>
<evidence type="ECO:0000256" key="18">
    <source>
        <dbReference type="HAMAP-Rule" id="MF_01966"/>
    </source>
</evidence>
<comment type="function">
    <text evidence="17">Catalyzes the dehydration of the S-form of NAD(P)HX at the expense of ADP, which is converted to AMP. Together with NAD(P)HX epimerase, which catalyzes the epimerization of the S- and R-forms, the enzyme allows the repair of both epimers of NAD(P)HX, a damaged form of NAD(P)H that is a result of enzymatic or heat-dependent hydration.</text>
</comment>
<dbReference type="InterPro" id="IPR004443">
    <property type="entry name" value="YjeF_N_dom"/>
</dbReference>
<keyword evidence="23" id="KW-1185">Reference proteome</keyword>
<keyword evidence="5 18" id="KW-0479">Metal-binding</keyword>
<feature type="domain" description="YjeF C-terminal" evidence="20">
    <location>
        <begin position="232"/>
        <end position="511"/>
    </location>
</feature>
<comment type="catalytic activity">
    <reaction evidence="16 17 19">
        <text>(6S)-NADPHX + ADP = AMP + phosphate + NADPH + H(+)</text>
        <dbReference type="Rhea" id="RHEA:32235"/>
        <dbReference type="ChEBI" id="CHEBI:15378"/>
        <dbReference type="ChEBI" id="CHEBI:43474"/>
        <dbReference type="ChEBI" id="CHEBI:57783"/>
        <dbReference type="ChEBI" id="CHEBI:64076"/>
        <dbReference type="ChEBI" id="CHEBI:456215"/>
        <dbReference type="ChEBI" id="CHEBI:456216"/>
        <dbReference type="EC" id="4.2.1.136"/>
    </reaction>
</comment>
<dbReference type="AlphaFoldDB" id="H6NNR2"/>
<evidence type="ECO:0000256" key="11">
    <source>
        <dbReference type="ARBA" id="ARBA00023235"/>
    </source>
</evidence>
<keyword evidence="8 17" id="KW-0521">NADP</keyword>
<comment type="function">
    <text evidence="18">Catalyzes the epimerization of the S- and R-forms of NAD(P)HX, a damaged form of NAD(P)H that is a result of enzymatic or heat-dependent hydration. This is a prerequisite for the S-specific NAD(P)H-hydrate dehydratase to allow the repair of both epimers of NAD(P)HX.</text>
</comment>
<comment type="catalytic activity">
    <reaction evidence="15 17 19">
        <text>(6S)-NADHX + ADP = AMP + phosphate + NADH + H(+)</text>
        <dbReference type="Rhea" id="RHEA:32223"/>
        <dbReference type="ChEBI" id="CHEBI:15378"/>
        <dbReference type="ChEBI" id="CHEBI:43474"/>
        <dbReference type="ChEBI" id="CHEBI:57945"/>
        <dbReference type="ChEBI" id="CHEBI:64074"/>
        <dbReference type="ChEBI" id="CHEBI:456215"/>
        <dbReference type="ChEBI" id="CHEBI:456216"/>
        <dbReference type="EC" id="4.2.1.136"/>
    </reaction>
</comment>
<comment type="similarity">
    <text evidence="3 19">In the N-terminal section; belongs to the NnrE/AIBP family.</text>
</comment>
<dbReference type="Gene3D" id="3.40.1190.20">
    <property type="match status" value="1"/>
</dbReference>
<comment type="similarity">
    <text evidence="4 19">In the C-terminal section; belongs to the NnrD/CARKD family.</text>
</comment>
<evidence type="ECO:0000256" key="9">
    <source>
        <dbReference type="ARBA" id="ARBA00022958"/>
    </source>
</evidence>